<dbReference type="SUPFAM" id="SSF81336">
    <property type="entry name" value="F1F0 ATP synthase subunit A"/>
    <property type="match status" value="1"/>
</dbReference>
<keyword evidence="7 11" id="KW-1133">Transmembrane helix</keyword>
<evidence type="ECO:0000256" key="2">
    <source>
        <dbReference type="ARBA" id="ARBA00006810"/>
    </source>
</evidence>
<dbReference type="STRING" id="174720.A0A0N5BTN6"/>
<reference evidence="13" key="1">
    <citation type="submission" date="2017-02" db="UniProtKB">
        <authorList>
            <consortium name="WormBaseParasite"/>
        </authorList>
    </citation>
    <scope>IDENTIFICATION</scope>
</reference>
<evidence type="ECO:0000256" key="4">
    <source>
        <dbReference type="ARBA" id="ARBA00022547"/>
    </source>
</evidence>
<name>A0A0N5BTN6_STREA</name>
<organism evidence="12 13">
    <name type="scientific">Strongyloides papillosus</name>
    <name type="common">Intestinal threadworm</name>
    <dbReference type="NCBI Taxonomy" id="174720"/>
    <lineage>
        <taxon>Eukaryota</taxon>
        <taxon>Metazoa</taxon>
        <taxon>Ecdysozoa</taxon>
        <taxon>Nematoda</taxon>
        <taxon>Chromadorea</taxon>
        <taxon>Rhabditida</taxon>
        <taxon>Tylenchina</taxon>
        <taxon>Panagrolaimomorpha</taxon>
        <taxon>Strongyloidoidea</taxon>
        <taxon>Strongyloididae</taxon>
        <taxon>Strongyloides</taxon>
    </lineage>
</organism>
<comment type="similarity">
    <text evidence="2">Belongs to the ATPase A chain family.</text>
</comment>
<feature type="transmembrane region" description="Helical" evidence="11">
    <location>
        <begin position="42"/>
        <end position="62"/>
    </location>
</feature>
<keyword evidence="8" id="KW-0406">Ion transport</keyword>
<evidence type="ECO:0000256" key="8">
    <source>
        <dbReference type="ARBA" id="ARBA00023065"/>
    </source>
</evidence>
<dbReference type="PROSITE" id="PS00449">
    <property type="entry name" value="ATPASE_A"/>
    <property type="match status" value="1"/>
</dbReference>
<comment type="subcellular location">
    <subcellularLocation>
        <location evidence="1">Membrane</location>
        <topology evidence="1">Multi-pass membrane protein</topology>
    </subcellularLocation>
</comment>
<evidence type="ECO:0000256" key="9">
    <source>
        <dbReference type="ARBA" id="ARBA00023136"/>
    </source>
</evidence>
<sequence>LLTFNLGGFLPYSFPFFRMAEFTLVFRIMLVSEFRRPLALTVRLTANVLVGHMLMSAVYYIVTFISK</sequence>
<evidence type="ECO:0000256" key="11">
    <source>
        <dbReference type="SAM" id="Phobius"/>
    </source>
</evidence>
<dbReference type="Gene3D" id="1.20.120.220">
    <property type="entry name" value="ATP synthase, F0 complex, subunit A"/>
    <property type="match status" value="1"/>
</dbReference>
<dbReference type="Proteomes" id="UP000046392">
    <property type="component" value="Unplaced"/>
</dbReference>
<evidence type="ECO:0000313" key="13">
    <source>
        <dbReference type="WBParaSite" id="SPAL_0000921450.1"/>
    </source>
</evidence>
<dbReference type="AlphaFoldDB" id="A0A0N5BTN6"/>
<dbReference type="GO" id="GO:0006754">
    <property type="term" value="P:ATP biosynthetic process"/>
    <property type="evidence" value="ECO:0007669"/>
    <property type="project" value="UniProtKB-KW"/>
</dbReference>
<keyword evidence="5 11" id="KW-0812">Transmembrane</keyword>
<keyword evidence="9 11" id="KW-0472">Membrane</keyword>
<evidence type="ECO:0000256" key="5">
    <source>
        <dbReference type="ARBA" id="ARBA00022692"/>
    </source>
</evidence>
<keyword evidence="4" id="KW-0138">CF(0)</keyword>
<evidence type="ECO:0000256" key="7">
    <source>
        <dbReference type="ARBA" id="ARBA00022989"/>
    </source>
</evidence>
<keyword evidence="3" id="KW-0813">Transport</keyword>
<dbReference type="InterPro" id="IPR035908">
    <property type="entry name" value="F0_ATP_A_sf"/>
</dbReference>
<dbReference type="WBParaSite" id="SPAL_0000921450.1">
    <property type="protein sequence ID" value="SPAL_0000921450.1"/>
    <property type="gene ID" value="SPAL_0000921450"/>
</dbReference>
<evidence type="ECO:0000256" key="6">
    <source>
        <dbReference type="ARBA" id="ARBA00022781"/>
    </source>
</evidence>
<keyword evidence="10" id="KW-0066">ATP synthesis</keyword>
<accession>A0A0N5BTN6</accession>
<dbReference type="InterPro" id="IPR023011">
    <property type="entry name" value="ATP_synth_F0_asu_AS"/>
</dbReference>
<keyword evidence="6" id="KW-0375">Hydrogen ion transport</keyword>
<dbReference type="GO" id="GO:1902600">
    <property type="term" value="P:proton transmembrane transport"/>
    <property type="evidence" value="ECO:0007669"/>
    <property type="project" value="UniProtKB-KW"/>
</dbReference>
<evidence type="ECO:0000256" key="10">
    <source>
        <dbReference type="ARBA" id="ARBA00023310"/>
    </source>
</evidence>
<protein>
    <submittedName>
        <fullName evidence="13">ATP synthase subunit a</fullName>
    </submittedName>
</protein>
<feature type="transmembrane region" description="Helical" evidence="11">
    <location>
        <begin position="12"/>
        <end position="30"/>
    </location>
</feature>
<evidence type="ECO:0000256" key="3">
    <source>
        <dbReference type="ARBA" id="ARBA00022448"/>
    </source>
</evidence>
<evidence type="ECO:0000256" key="1">
    <source>
        <dbReference type="ARBA" id="ARBA00004141"/>
    </source>
</evidence>
<proteinExistence type="inferred from homology"/>
<dbReference type="GO" id="GO:0045259">
    <property type="term" value="C:proton-transporting ATP synthase complex"/>
    <property type="evidence" value="ECO:0007669"/>
    <property type="project" value="UniProtKB-KW"/>
</dbReference>
<evidence type="ECO:0000313" key="12">
    <source>
        <dbReference type="Proteomes" id="UP000046392"/>
    </source>
</evidence>
<keyword evidence="12" id="KW-1185">Reference proteome</keyword>